<evidence type="ECO:0000313" key="6">
    <source>
        <dbReference type="EMBL" id="MFC4495653.1"/>
    </source>
</evidence>
<comment type="caution">
    <text evidence="6">The sequence shown here is derived from an EMBL/GenBank/DDBJ whole genome shotgun (WGS) entry which is preliminary data.</text>
</comment>
<dbReference type="SUPFAM" id="SSF56059">
    <property type="entry name" value="Glutathione synthetase ATP-binding domain-like"/>
    <property type="match status" value="1"/>
</dbReference>
<evidence type="ECO:0000256" key="3">
    <source>
        <dbReference type="ARBA" id="ARBA00022840"/>
    </source>
</evidence>
<dbReference type="InterPro" id="IPR011761">
    <property type="entry name" value="ATP-grasp"/>
</dbReference>
<organism evidence="6 7">
    <name type="scientific">Streptomyces ovatisporus</name>
    <dbReference type="NCBI Taxonomy" id="1128682"/>
    <lineage>
        <taxon>Bacteria</taxon>
        <taxon>Bacillati</taxon>
        <taxon>Actinomycetota</taxon>
        <taxon>Actinomycetes</taxon>
        <taxon>Kitasatosporales</taxon>
        <taxon>Streptomycetaceae</taxon>
        <taxon>Streptomyces</taxon>
    </lineage>
</organism>
<name>A0ABV9A6X2_9ACTN</name>
<dbReference type="RefSeq" id="WP_386448808.1">
    <property type="nucleotide sequence ID" value="NZ_JBHSFH010000007.1"/>
</dbReference>
<proteinExistence type="predicted"/>
<evidence type="ECO:0000256" key="1">
    <source>
        <dbReference type="ARBA" id="ARBA00022598"/>
    </source>
</evidence>
<dbReference type="Gene3D" id="3.30.470.20">
    <property type="entry name" value="ATP-grasp fold, B domain"/>
    <property type="match status" value="1"/>
</dbReference>
<feature type="domain" description="ATP-grasp" evidence="5">
    <location>
        <begin position="127"/>
        <end position="325"/>
    </location>
</feature>
<accession>A0ABV9A6X2</accession>
<gene>
    <name evidence="6" type="ORF">ACFPA8_16110</name>
</gene>
<keyword evidence="7" id="KW-1185">Reference proteome</keyword>
<keyword evidence="2 4" id="KW-0547">Nucleotide-binding</keyword>
<dbReference type="PANTHER" id="PTHR43585">
    <property type="entry name" value="FUMIPYRROLE BIOSYNTHESIS PROTEIN C"/>
    <property type="match status" value="1"/>
</dbReference>
<dbReference type="PROSITE" id="PS50975">
    <property type="entry name" value="ATP_GRASP"/>
    <property type="match status" value="1"/>
</dbReference>
<dbReference type="SMART" id="SM01209">
    <property type="entry name" value="GARS_A"/>
    <property type="match status" value="1"/>
</dbReference>
<dbReference type="InterPro" id="IPR041472">
    <property type="entry name" value="BL00235/CARNS1_N"/>
</dbReference>
<evidence type="ECO:0000256" key="2">
    <source>
        <dbReference type="ARBA" id="ARBA00022741"/>
    </source>
</evidence>
<dbReference type="PANTHER" id="PTHR43585:SF2">
    <property type="entry name" value="ATP-GRASP ENZYME FSQD"/>
    <property type="match status" value="1"/>
</dbReference>
<dbReference type="Gene3D" id="3.40.50.20">
    <property type="match status" value="1"/>
</dbReference>
<dbReference type="Pfam" id="PF13535">
    <property type="entry name" value="ATP-grasp_4"/>
    <property type="match status" value="1"/>
</dbReference>
<dbReference type="Pfam" id="PF18130">
    <property type="entry name" value="ATPgrasp_N"/>
    <property type="match status" value="1"/>
</dbReference>
<evidence type="ECO:0000256" key="4">
    <source>
        <dbReference type="PROSITE-ProRule" id="PRU00409"/>
    </source>
</evidence>
<protein>
    <submittedName>
        <fullName evidence="6">Acetyl-CoA carboxylase biotin carboxylase subunit family protein</fullName>
    </submittedName>
</protein>
<dbReference type="Proteomes" id="UP001595997">
    <property type="component" value="Unassembled WGS sequence"/>
</dbReference>
<evidence type="ECO:0000313" key="7">
    <source>
        <dbReference type="Proteomes" id="UP001595997"/>
    </source>
</evidence>
<reference evidence="7" key="1">
    <citation type="journal article" date="2019" name="Int. J. Syst. Evol. Microbiol.">
        <title>The Global Catalogue of Microorganisms (GCM) 10K type strain sequencing project: providing services to taxonomists for standard genome sequencing and annotation.</title>
        <authorList>
            <consortium name="The Broad Institute Genomics Platform"/>
            <consortium name="The Broad Institute Genome Sequencing Center for Infectious Disease"/>
            <person name="Wu L."/>
            <person name="Ma J."/>
        </authorList>
    </citation>
    <scope>NUCLEOTIDE SEQUENCE [LARGE SCALE GENOMIC DNA]</scope>
    <source>
        <strain evidence="7">CGMCC 4.7357</strain>
    </source>
</reference>
<sequence length="425" mass="44632">MVIPAQPAPPETADESAPLLLLVGSGDRRYREYMVAAVARHFRLWLLDAPEPTWQLPYVQGTTRVDTRDPEALHAAAVPVAARHAVAGVFTYDESLVHASALLAQQLGLPGSSPESVLACRDKATTRALLAVAGVPQPASTPVSTAEEARKAADSIGYPVVVKARGLGGSIGVVRVDGPTQVEDAFRSAASAQWPGVPRYAADVLVEEYLTGPEISVDSVVTSGAVTPTVLARKQVGMEPWFEETGHTVDAADPLLEDAELAEQLGRIHQALGFEQGATHTEFKLTPDGPRLVEINARLGGDFIPYLGMLATGTDPSVAAACVAAGLHPDTSPKTRRTAAIRFLYPEADCEAVEAVVRTDLLGPTVHKAVATAAAGTRLALPPGGYMSRFGYVIAVGDDAGQVAADLAEPRRLIELRSRPLGGDG</sequence>
<keyword evidence="3 4" id="KW-0067">ATP-binding</keyword>
<dbReference type="InterPro" id="IPR052032">
    <property type="entry name" value="ATP-dep_AA_Ligase"/>
</dbReference>
<evidence type="ECO:0000259" key="5">
    <source>
        <dbReference type="PROSITE" id="PS50975"/>
    </source>
</evidence>
<keyword evidence="1" id="KW-0436">Ligase</keyword>
<dbReference type="EMBL" id="JBHSFH010000007">
    <property type="protein sequence ID" value="MFC4495653.1"/>
    <property type="molecule type" value="Genomic_DNA"/>
</dbReference>